<dbReference type="Pfam" id="PF00903">
    <property type="entry name" value="Glyoxalase"/>
    <property type="match status" value="1"/>
</dbReference>
<dbReference type="OrthoDB" id="674527at2"/>
<dbReference type="EMBL" id="AHJE01000126">
    <property type="protein sequence ID" value="EHP38459.1"/>
    <property type="molecule type" value="Genomic_DNA"/>
</dbReference>
<dbReference type="GO" id="GO:0051213">
    <property type="term" value="F:dioxygenase activity"/>
    <property type="evidence" value="ECO:0007669"/>
    <property type="project" value="UniProtKB-KW"/>
</dbReference>
<organism evidence="2 3">
    <name type="scientific">Cupriavidus basilensis OR16</name>
    <dbReference type="NCBI Taxonomy" id="1127483"/>
    <lineage>
        <taxon>Bacteria</taxon>
        <taxon>Pseudomonadati</taxon>
        <taxon>Pseudomonadota</taxon>
        <taxon>Betaproteobacteria</taxon>
        <taxon>Burkholderiales</taxon>
        <taxon>Burkholderiaceae</taxon>
        <taxon>Cupriavidus</taxon>
    </lineage>
</organism>
<keyword evidence="2" id="KW-0223">Dioxygenase</keyword>
<comment type="caution">
    <text evidence="2">The sequence shown here is derived from an EMBL/GenBank/DDBJ whole genome shotgun (WGS) entry which is preliminary data.</text>
</comment>
<evidence type="ECO:0000259" key="1">
    <source>
        <dbReference type="Pfam" id="PF00903"/>
    </source>
</evidence>
<dbReference type="InterPro" id="IPR004360">
    <property type="entry name" value="Glyas_Fos-R_dOase_dom"/>
</dbReference>
<accession>H1SGC1</accession>
<feature type="domain" description="Glyoxalase/fosfomycin resistance/dioxygenase" evidence="1">
    <location>
        <begin position="13"/>
        <end position="117"/>
    </location>
</feature>
<dbReference type="RefSeq" id="WP_006163440.1">
    <property type="nucleotide sequence ID" value="NZ_AHJE01000126.1"/>
</dbReference>
<evidence type="ECO:0000313" key="3">
    <source>
        <dbReference type="Proteomes" id="UP000005808"/>
    </source>
</evidence>
<dbReference type="PATRIC" id="fig|1127483.3.peg.7410"/>
<dbReference type="CDD" id="cd08356">
    <property type="entry name" value="VOC_CChe_VCA0619_like"/>
    <property type="match status" value="1"/>
</dbReference>
<proteinExistence type="predicted"/>
<protein>
    <submittedName>
        <fullName evidence="2">Glyoxalase/bleomycin resistance protein/dioxygenase</fullName>
    </submittedName>
</protein>
<dbReference type="Proteomes" id="UP000005808">
    <property type="component" value="Unassembled WGS sequence"/>
</dbReference>
<keyword evidence="2" id="KW-0560">Oxidoreductase</keyword>
<evidence type="ECO:0000313" key="2">
    <source>
        <dbReference type="EMBL" id="EHP38459.1"/>
    </source>
</evidence>
<sequence>MSNLSAIELKAFVPARDFALSKQFYQDLGFVMPWSDDSLAYLHHGSCSFMLQNFYVRDLAENLMMHLLVEDLGAWWDKVNAQDLAGRYGVRLIPPQDQPWKMRDFVLLDPSGVLWRIGQDLE</sequence>
<dbReference type="Gene3D" id="3.10.180.10">
    <property type="entry name" value="2,3-Dihydroxybiphenyl 1,2-Dioxygenase, domain 1"/>
    <property type="match status" value="1"/>
</dbReference>
<dbReference type="InterPro" id="IPR029068">
    <property type="entry name" value="Glyas_Bleomycin-R_OHBP_Dase"/>
</dbReference>
<reference evidence="2 3" key="1">
    <citation type="journal article" date="2012" name="J. Bacteriol.">
        <title>De Novo Genome Project of Cupriavidus basilensis OR16.</title>
        <authorList>
            <person name="Cserhati M."/>
            <person name="Kriszt B."/>
            <person name="Szoboszlay S."/>
            <person name="Toth A."/>
            <person name="Szabo I."/>
            <person name="Tancsics A."/>
            <person name="Nagy I."/>
            <person name="Horvath B."/>
            <person name="Nagy I."/>
            <person name="Kukolya J."/>
        </authorList>
    </citation>
    <scope>NUCLEOTIDE SEQUENCE [LARGE SCALE GENOMIC DNA]</scope>
    <source>
        <strain evidence="2 3">OR16</strain>
    </source>
</reference>
<gene>
    <name evidence="2" type="ORF">OR16_37180</name>
</gene>
<dbReference type="SUPFAM" id="SSF54593">
    <property type="entry name" value="Glyoxalase/Bleomycin resistance protein/Dihydroxybiphenyl dioxygenase"/>
    <property type="match status" value="1"/>
</dbReference>
<name>H1SGC1_9BURK</name>
<dbReference type="AlphaFoldDB" id="H1SGC1"/>